<proteinExistence type="predicted"/>
<dbReference type="Proteomes" id="UP001164250">
    <property type="component" value="Chromosome 1"/>
</dbReference>
<organism evidence="1 2">
    <name type="scientific">Pistacia atlantica</name>
    <dbReference type="NCBI Taxonomy" id="434234"/>
    <lineage>
        <taxon>Eukaryota</taxon>
        <taxon>Viridiplantae</taxon>
        <taxon>Streptophyta</taxon>
        <taxon>Embryophyta</taxon>
        <taxon>Tracheophyta</taxon>
        <taxon>Spermatophyta</taxon>
        <taxon>Magnoliopsida</taxon>
        <taxon>eudicotyledons</taxon>
        <taxon>Gunneridae</taxon>
        <taxon>Pentapetalae</taxon>
        <taxon>rosids</taxon>
        <taxon>malvids</taxon>
        <taxon>Sapindales</taxon>
        <taxon>Anacardiaceae</taxon>
        <taxon>Pistacia</taxon>
    </lineage>
</organism>
<name>A0ACC1C6M8_9ROSI</name>
<accession>A0ACC1C6M8</accession>
<sequence length="86" mass="8482">MKQPEWFLKSDHSVVIPGIGRILVPPAFTGHTIGGVTGSSGSGTGTGTGTGSHIPGGDDTFVPNPGYEVPTPGTGNGGGVRTAARP</sequence>
<dbReference type="EMBL" id="CM047897">
    <property type="protein sequence ID" value="KAJ0111289.1"/>
    <property type="molecule type" value="Genomic_DNA"/>
</dbReference>
<keyword evidence="2" id="KW-1185">Reference proteome</keyword>
<evidence type="ECO:0000313" key="1">
    <source>
        <dbReference type="EMBL" id="KAJ0111289.1"/>
    </source>
</evidence>
<gene>
    <name evidence="1" type="ORF">Patl1_02203</name>
</gene>
<evidence type="ECO:0000313" key="2">
    <source>
        <dbReference type="Proteomes" id="UP001164250"/>
    </source>
</evidence>
<protein>
    <submittedName>
        <fullName evidence="1">Uncharacterized protein</fullName>
    </submittedName>
</protein>
<reference evidence="2" key="1">
    <citation type="journal article" date="2023" name="G3 (Bethesda)">
        <title>Genome assembly and association tests identify interacting loci associated with vigor, precocity, and sex in interspecific pistachio rootstocks.</title>
        <authorList>
            <person name="Palmer W."/>
            <person name="Jacygrad E."/>
            <person name="Sagayaradj S."/>
            <person name="Cavanaugh K."/>
            <person name="Han R."/>
            <person name="Bertier L."/>
            <person name="Beede B."/>
            <person name="Kafkas S."/>
            <person name="Golino D."/>
            <person name="Preece J."/>
            <person name="Michelmore R."/>
        </authorList>
    </citation>
    <scope>NUCLEOTIDE SEQUENCE [LARGE SCALE GENOMIC DNA]</scope>
</reference>
<comment type="caution">
    <text evidence="1">The sequence shown here is derived from an EMBL/GenBank/DDBJ whole genome shotgun (WGS) entry which is preliminary data.</text>
</comment>